<protein>
    <recommendedName>
        <fullName evidence="1">SAC3/GANP/THP3 conserved domain-containing protein</fullName>
    </recommendedName>
</protein>
<accession>A0AAN5CR52</accession>
<dbReference type="PANTHER" id="PTHR12436">
    <property type="entry name" value="80 KDA MCM3-ASSOCIATED PROTEIN"/>
    <property type="match status" value="1"/>
</dbReference>
<organism evidence="2 3">
    <name type="scientific">Pristionchus mayeri</name>
    <dbReference type="NCBI Taxonomy" id="1317129"/>
    <lineage>
        <taxon>Eukaryota</taxon>
        <taxon>Metazoa</taxon>
        <taxon>Ecdysozoa</taxon>
        <taxon>Nematoda</taxon>
        <taxon>Chromadorea</taxon>
        <taxon>Rhabditida</taxon>
        <taxon>Rhabditina</taxon>
        <taxon>Diplogasteromorpha</taxon>
        <taxon>Diplogasteroidea</taxon>
        <taxon>Neodiplogasteridae</taxon>
        <taxon>Pristionchus</taxon>
    </lineage>
</organism>
<reference evidence="3" key="1">
    <citation type="submission" date="2022-10" db="EMBL/GenBank/DDBJ databases">
        <title>Genome assembly of Pristionchus species.</title>
        <authorList>
            <person name="Yoshida K."/>
            <person name="Sommer R.J."/>
        </authorList>
    </citation>
    <scope>NUCLEOTIDE SEQUENCE [LARGE SCALE GENOMIC DNA]</scope>
    <source>
        <strain evidence="3">RS5460</strain>
    </source>
</reference>
<evidence type="ECO:0000259" key="1">
    <source>
        <dbReference type="Pfam" id="PF03399"/>
    </source>
</evidence>
<evidence type="ECO:0000313" key="3">
    <source>
        <dbReference type="Proteomes" id="UP001328107"/>
    </source>
</evidence>
<dbReference type="InterPro" id="IPR045107">
    <property type="entry name" value="SAC3/GANP/THP3"/>
</dbReference>
<keyword evidence="3" id="KW-1185">Reference proteome</keyword>
<evidence type="ECO:0000313" key="2">
    <source>
        <dbReference type="EMBL" id="GMR49106.1"/>
    </source>
</evidence>
<dbReference type="AlphaFoldDB" id="A0AAN5CR52"/>
<dbReference type="Gene3D" id="1.25.40.990">
    <property type="match status" value="1"/>
</dbReference>
<dbReference type="Pfam" id="PF03399">
    <property type="entry name" value="SAC3_GANP"/>
    <property type="match status" value="1"/>
</dbReference>
<dbReference type="GO" id="GO:0070390">
    <property type="term" value="C:transcription export complex 2"/>
    <property type="evidence" value="ECO:0007669"/>
    <property type="project" value="TreeGrafter"/>
</dbReference>
<feature type="domain" description="SAC3/GANP/THP3 conserved" evidence="1">
    <location>
        <begin position="75"/>
        <end position="315"/>
    </location>
</feature>
<dbReference type="PANTHER" id="PTHR12436:SF3">
    <property type="entry name" value="GERMINAL-CENTER ASSOCIATED NUCLEAR PROTEIN"/>
    <property type="match status" value="1"/>
</dbReference>
<feature type="non-terminal residue" evidence="2">
    <location>
        <position position="1"/>
    </location>
</feature>
<dbReference type="InterPro" id="IPR005062">
    <property type="entry name" value="SAC3/GANP/THP3_conserved"/>
</dbReference>
<name>A0AAN5CR52_9BILA</name>
<dbReference type="Proteomes" id="UP001328107">
    <property type="component" value="Unassembled WGS sequence"/>
</dbReference>
<sequence length="317" mass="37372">EGRGDRSSARTLTAHDLTSLRSVADVSKQLRKLVGRSCPADFDRYQLLVERDKLLYKLREIKPSFFTKTGSCKDMCPEKERYVRVVQMRVADFEMDMLGDMEPRRMVKEYSRSAADQEEPLDHEMRPPEVLERTMEYLLTDIVDSSIESSPDSSKWYDFIWNRTRAIRKELTQQMILNESAVRLIECCTRMHMFAGFSLSHLRQEEFDPRMNDENLSKCLQSLRHLYEDLAKKEIFVETEAEFRAYDVMLHLTDSNILRQVLSYRRSVRESPSVRLALKLFSAIQSNNYTRFFRLTREQATFSQCCILIRYFGKVSI</sequence>
<comment type="caution">
    <text evidence="2">The sequence shown here is derived from an EMBL/GenBank/DDBJ whole genome shotgun (WGS) entry which is preliminary data.</text>
</comment>
<dbReference type="GO" id="GO:0006406">
    <property type="term" value="P:mRNA export from nucleus"/>
    <property type="evidence" value="ECO:0007669"/>
    <property type="project" value="TreeGrafter"/>
</dbReference>
<dbReference type="EMBL" id="BTRK01000004">
    <property type="protein sequence ID" value="GMR49106.1"/>
    <property type="molecule type" value="Genomic_DNA"/>
</dbReference>
<gene>
    <name evidence="2" type="ORF">PMAYCL1PPCAC_19301</name>
</gene>
<proteinExistence type="predicted"/>
<dbReference type="GO" id="GO:0005737">
    <property type="term" value="C:cytoplasm"/>
    <property type="evidence" value="ECO:0007669"/>
    <property type="project" value="TreeGrafter"/>
</dbReference>
<feature type="non-terminal residue" evidence="2">
    <location>
        <position position="317"/>
    </location>
</feature>